<accession>A0A202B6F7</accession>
<dbReference type="PANTHER" id="PTHR43228:SF1">
    <property type="entry name" value="TWO-COMPONENT RESPONSE REGULATOR ARR22"/>
    <property type="match status" value="1"/>
</dbReference>
<dbReference type="AlphaFoldDB" id="A0A202B6F7"/>
<protein>
    <recommendedName>
        <fullName evidence="6">EAL domain-containing protein</fullName>
    </recommendedName>
</protein>
<dbReference type="InterPro" id="IPR001633">
    <property type="entry name" value="EAL_dom"/>
</dbReference>
<evidence type="ECO:0000313" key="5">
    <source>
        <dbReference type="Proteomes" id="UP000196342"/>
    </source>
</evidence>
<keyword evidence="5" id="KW-1185">Reference proteome</keyword>
<dbReference type="Pfam" id="PF00072">
    <property type="entry name" value="Response_reg"/>
    <property type="match status" value="1"/>
</dbReference>
<evidence type="ECO:0000313" key="4">
    <source>
        <dbReference type="EMBL" id="OVE46995.1"/>
    </source>
</evidence>
<organism evidence="4 5">
    <name type="scientific">Chromobacterium violaceum</name>
    <dbReference type="NCBI Taxonomy" id="536"/>
    <lineage>
        <taxon>Bacteria</taxon>
        <taxon>Pseudomonadati</taxon>
        <taxon>Pseudomonadota</taxon>
        <taxon>Betaproteobacteria</taxon>
        <taxon>Neisseriales</taxon>
        <taxon>Chromobacteriaceae</taxon>
        <taxon>Chromobacterium</taxon>
    </lineage>
</organism>
<sequence>MVLRQVELRECLKAPGRGQGCPAACRVAVLRSVHRSARRHVRCPALRDRPVWKGQRGMELKPKRFLVLDDQLVLRKLISRQASFFTRFAVEIDEFSDPAEALRSIAEGGYHLVITDIGMPGMNGIDFIKNVARLGYQSALLIISGYDGKTLQTIADMSVNLGLSCTRFLSKPYSAEAFVAALNGIFSEMERSEAPAVGDVAQLLADLGGETFRMQFAPVRSLHGRRLAGFTLRTLQLPDGRRLAFDRLLALLAGRRMASAALLEIVVERTARLLQDMRLSAGIDDCRVNIRIDEACLSADNVFDRCFMALQQSEVSPACLGFALADGLNRRSDALCFENIAKVKYLGFRLLADGFGQGSLTVSNLFRLPFDQVNAPLEALQWMKILQGEDPGAFRLLRSFGLGQAPVCATGLDDEESLALAQALGCGLGEGDAVSLAVPEEELLQEMAAVPEGGPISSGNPV</sequence>
<dbReference type="InterPro" id="IPR052048">
    <property type="entry name" value="ST_Response_Regulator"/>
</dbReference>
<evidence type="ECO:0000256" key="1">
    <source>
        <dbReference type="PROSITE-ProRule" id="PRU00169"/>
    </source>
</evidence>
<dbReference type="SMART" id="SM00448">
    <property type="entry name" value="REC"/>
    <property type="match status" value="1"/>
</dbReference>
<evidence type="ECO:0000259" key="2">
    <source>
        <dbReference type="PROSITE" id="PS50110"/>
    </source>
</evidence>
<feature type="modified residue" description="4-aspartylphosphate" evidence="1">
    <location>
        <position position="116"/>
    </location>
</feature>
<dbReference type="GO" id="GO:0000160">
    <property type="term" value="P:phosphorelay signal transduction system"/>
    <property type="evidence" value="ECO:0007669"/>
    <property type="project" value="InterPro"/>
</dbReference>
<dbReference type="PROSITE" id="PS50883">
    <property type="entry name" value="EAL"/>
    <property type="match status" value="1"/>
</dbReference>
<feature type="domain" description="Response regulatory" evidence="2">
    <location>
        <begin position="64"/>
        <end position="186"/>
    </location>
</feature>
<dbReference type="Gene3D" id="3.20.20.450">
    <property type="entry name" value="EAL domain"/>
    <property type="match status" value="1"/>
</dbReference>
<dbReference type="SMART" id="SM00052">
    <property type="entry name" value="EAL"/>
    <property type="match status" value="1"/>
</dbReference>
<keyword evidence="1" id="KW-0597">Phosphoprotein</keyword>
<dbReference type="SUPFAM" id="SSF141868">
    <property type="entry name" value="EAL domain-like"/>
    <property type="match status" value="1"/>
</dbReference>
<dbReference type="Proteomes" id="UP000196342">
    <property type="component" value="Unassembled WGS sequence"/>
</dbReference>
<dbReference type="EMBL" id="NHOO01000014">
    <property type="protein sequence ID" value="OVE46995.1"/>
    <property type="molecule type" value="Genomic_DNA"/>
</dbReference>
<dbReference type="Pfam" id="PF00563">
    <property type="entry name" value="EAL"/>
    <property type="match status" value="1"/>
</dbReference>
<evidence type="ECO:0008006" key="6">
    <source>
        <dbReference type="Google" id="ProtNLM"/>
    </source>
</evidence>
<dbReference type="SUPFAM" id="SSF52172">
    <property type="entry name" value="CheY-like"/>
    <property type="match status" value="1"/>
</dbReference>
<feature type="domain" description="EAL" evidence="3">
    <location>
        <begin position="193"/>
        <end position="451"/>
    </location>
</feature>
<reference evidence="4 5" key="1">
    <citation type="submission" date="2017-05" db="EMBL/GenBank/DDBJ databases">
        <title>Chromobacterium violaceum GHPS1 isolated from Hydrocarbon polluted soil in French Guiana display an awesome secondary metabolite arsenal and a battery of drug and heavy-metal-resistance and detoxification of xenobiotics proteins.</title>
        <authorList>
            <person name="Belbahri L."/>
        </authorList>
    </citation>
    <scope>NUCLEOTIDE SEQUENCE [LARGE SCALE GENOMIC DNA]</scope>
    <source>
        <strain evidence="4 5">GHPS1</strain>
    </source>
</reference>
<evidence type="ECO:0000259" key="3">
    <source>
        <dbReference type="PROSITE" id="PS50883"/>
    </source>
</evidence>
<gene>
    <name evidence="4" type="ORF">CBW21_16475</name>
</gene>
<name>A0A202B6F7_CHRVL</name>
<dbReference type="PANTHER" id="PTHR43228">
    <property type="entry name" value="TWO-COMPONENT RESPONSE REGULATOR"/>
    <property type="match status" value="1"/>
</dbReference>
<dbReference type="InterPro" id="IPR035919">
    <property type="entry name" value="EAL_sf"/>
</dbReference>
<dbReference type="PROSITE" id="PS50110">
    <property type="entry name" value="RESPONSE_REGULATORY"/>
    <property type="match status" value="1"/>
</dbReference>
<comment type="caution">
    <text evidence="4">The sequence shown here is derived from an EMBL/GenBank/DDBJ whole genome shotgun (WGS) entry which is preliminary data.</text>
</comment>
<proteinExistence type="predicted"/>
<dbReference type="InterPro" id="IPR001789">
    <property type="entry name" value="Sig_transdc_resp-reg_receiver"/>
</dbReference>
<dbReference type="Gene3D" id="3.40.50.2300">
    <property type="match status" value="1"/>
</dbReference>
<dbReference type="InterPro" id="IPR011006">
    <property type="entry name" value="CheY-like_superfamily"/>
</dbReference>